<evidence type="ECO:0008006" key="3">
    <source>
        <dbReference type="Google" id="ProtNLM"/>
    </source>
</evidence>
<dbReference type="Gene3D" id="3.90.470.20">
    <property type="entry name" value="4'-phosphopantetheinyl transferase domain"/>
    <property type="match status" value="1"/>
</dbReference>
<dbReference type="GO" id="GO:0000287">
    <property type="term" value="F:magnesium ion binding"/>
    <property type="evidence" value="ECO:0007669"/>
    <property type="project" value="InterPro"/>
</dbReference>
<dbReference type="RefSeq" id="WP_135012891.1">
    <property type="nucleotide sequence ID" value="NZ_JADGLK010000022.1"/>
</dbReference>
<dbReference type="EMBL" id="SPQC01000022">
    <property type="protein sequence ID" value="TFU22112.1"/>
    <property type="molecule type" value="Genomic_DNA"/>
</dbReference>
<dbReference type="SUPFAM" id="SSF56214">
    <property type="entry name" value="4'-phosphopantetheinyl transferase"/>
    <property type="match status" value="2"/>
</dbReference>
<sequence length="225" mass="25359">MPIEPLLFHQENQLELFLYDADPLKELLSPADYLGQLEPHELQQAQNFTQRFLGQQWLLQRWLAKRAIASYTEQSVESIRWQTTSTGKPVQPSCSLSVSHTGSVLAVLLGPSEYSLGIDCESLEVSPLIQEKALRLIRYFHPADQAHLYLALETDCFVPTFLTLWTRSEALYKLAGRESLAETLGKVALLDSPAAHNGMQVDGIRTLGTDFRLPCLLSYAWSLRV</sequence>
<dbReference type="InterPro" id="IPR037143">
    <property type="entry name" value="4-PPantetheinyl_Trfase_dom_sf"/>
</dbReference>
<evidence type="ECO:0000313" key="2">
    <source>
        <dbReference type="Proteomes" id="UP000297951"/>
    </source>
</evidence>
<dbReference type="OrthoDB" id="190168at2"/>
<dbReference type="Proteomes" id="UP000297951">
    <property type="component" value="Unassembled WGS sequence"/>
</dbReference>
<dbReference type="AlphaFoldDB" id="A0A4Y9F465"/>
<proteinExistence type="predicted"/>
<dbReference type="GO" id="GO:0008897">
    <property type="term" value="F:holo-[acyl-carrier-protein] synthase activity"/>
    <property type="evidence" value="ECO:0007669"/>
    <property type="project" value="InterPro"/>
</dbReference>
<organism evidence="1 2">
    <name type="scientific">Rothia nasimurium</name>
    <dbReference type="NCBI Taxonomy" id="85336"/>
    <lineage>
        <taxon>Bacteria</taxon>
        <taxon>Bacillati</taxon>
        <taxon>Actinomycetota</taxon>
        <taxon>Actinomycetes</taxon>
        <taxon>Micrococcales</taxon>
        <taxon>Micrococcaceae</taxon>
        <taxon>Rothia</taxon>
    </lineage>
</organism>
<name>A0A4Y9F465_9MICC</name>
<gene>
    <name evidence="1" type="ORF">E4U03_07265</name>
</gene>
<protein>
    <recommendedName>
        <fullName evidence="3">4'-phosphopantetheinyl transferase superfamily protein</fullName>
    </recommendedName>
</protein>
<evidence type="ECO:0000313" key="1">
    <source>
        <dbReference type="EMBL" id="TFU22112.1"/>
    </source>
</evidence>
<comment type="caution">
    <text evidence="1">The sequence shown here is derived from an EMBL/GenBank/DDBJ whole genome shotgun (WGS) entry which is preliminary data.</text>
</comment>
<accession>A0A4Y9F465</accession>
<reference evidence="1 2" key="1">
    <citation type="submission" date="2019-03" db="EMBL/GenBank/DDBJ databases">
        <title>Diversity of the mouse oral microbiome.</title>
        <authorList>
            <person name="Joseph S."/>
            <person name="Aduse-Opoku J."/>
            <person name="Curtis M."/>
            <person name="Wade W."/>
            <person name="Hashim A."/>
        </authorList>
    </citation>
    <scope>NUCLEOTIDE SEQUENCE [LARGE SCALE GENOMIC DNA]</scope>
    <source>
        <strain evidence="2">irhom_31</strain>
    </source>
</reference>